<dbReference type="OrthoDB" id="10265903at2759"/>
<dbReference type="GO" id="GO:0006412">
    <property type="term" value="P:translation"/>
    <property type="evidence" value="ECO:0007669"/>
    <property type="project" value="InterPro"/>
</dbReference>
<dbReference type="GO" id="GO:1990904">
    <property type="term" value="C:ribonucleoprotein complex"/>
    <property type="evidence" value="ECO:0007669"/>
    <property type="project" value="UniProtKB-KW"/>
</dbReference>
<evidence type="ECO:0000256" key="3">
    <source>
        <dbReference type="ARBA" id="ARBA00023274"/>
    </source>
</evidence>
<reference evidence="6" key="3">
    <citation type="submission" date="2016-03" db="UniProtKB">
        <authorList>
            <consortium name="EnsemblProtists"/>
        </authorList>
    </citation>
    <scope>IDENTIFICATION</scope>
</reference>
<dbReference type="EMBL" id="JH992979">
    <property type="protein sequence ID" value="EKX50236.1"/>
    <property type="molecule type" value="Genomic_DNA"/>
</dbReference>
<dbReference type="InterPro" id="IPR000473">
    <property type="entry name" value="Ribosomal_bL36"/>
</dbReference>
<dbReference type="AlphaFoldDB" id="L1JNS8"/>
<dbReference type="GeneID" id="17306851"/>
<protein>
    <recommendedName>
        <fullName evidence="4">Ribosomal protein</fullName>
    </recommendedName>
</protein>
<dbReference type="GO" id="GO:0005840">
    <property type="term" value="C:ribosome"/>
    <property type="evidence" value="ECO:0007669"/>
    <property type="project" value="UniProtKB-KW"/>
</dbReference>
<dbReference type="HOGENOM" id="CLU_2089423_0_0_1"/>
<evidence type="ECO:0000256" key="2">
    <source>
        <dbReference type="ARBA" id="ARBA00022980"/>
    </source>
</evidence>
<keyword evidence="3 4" id="KW-0687">Ribonucleoprotein</keyword>
<reference evidence="5 7" key="1">
    <citation type="journal article" date="2012" name="Nature">
        <title>Algal genomes reveal evolutionary mosaicism and the fate of nucleomorphs.</title>
        <authorList>
            <consortium name="DOE Joint Genome Institute"/>
            <person name="Curtis B.A."/>
            <person name="Tanifuji G."/>
            <person name="Burki F."/>
            <person name="Gruber A."/>
            <person name="Irimia M."/>
            <person name="Maruyama S."/>
            <person name="Arias M.C."/>
            <person name="Ball S.G."/>
            <person name="Gile G.H."/>
            <person name="Hirakawa Y."/>
            <person name="Hopkins J.F."/>
            <person name="Kuo A."/>
            <person name="Rensing S.A."/>
            <person name="Schmutz J."/>
            <person name="Symeonidi A."/>
            <person name="Elias M."/>
            <person name="Eveleigh R.J."/>
            <person name="Herman E.K."/>
            <person name="Klute M.J."/>
            <person name="Nakayama T."/>
            <person name="Obornik M."/>
            <person name="Reyes-Prieto A."/>
            <person name="Armbrust E.V."/>
            <person name="Aves S.J."/>
            <person name="Beiko R.G."/>
            <person name="Coutinho P."/>
            <person name="Dacks J.B."/>
            <person name="Durnford D.G."/>
            <person name="Fast N.M."/>
            <person name="Green B.R."/>
            <person name="Grisdale C.J."/>
            <person name="Hempel F."/>
            <person name="Henrissat B."/>
            <person name="Hoppner M.P."/>
            <person name="Ishida K."/>
            <person name="Kim E."/>
            <person name="Koreny L."/>
            <person name="Kroth P.G."/>
            <person name="Liu Y."/>
            <person name="Malik S.B."/>
            <person name="Maier U.G."/>
            <person name="McRose D."/>
            <person name="Mock T."/>
            <person name="Neilson J.A."/>
            <person name="Onodera N.T."/>
            <person name="Poole A.M."/>
            <person name="Pritham E.J."/>
            <person name="Richards T.A."/>
            <person name="Rocap G."/>
            <person name="Roy S.W."/>
            <person name="Sarai C."/>
            <person name="Schaack S."/>
            <person name="Shirato S."/>
            <person name="Slamovits C.H."/>
            <person name="Spencer D.F."/>
            <person name="Suzuki S."/>
            <person name="Worden A.Z."/>
            <person name="Zauner S."/>
            <person name="Barry K."/>
            <person name="Bell C."/>
            <person name="Bharti A.K."/>
            <person name="Crow J.A."/>
            <person name="Grimwood J."/>
            <person name="Kramer R."/>
            <person name="Lindquist E."/>
            <person name="Lucas S."/>
            <person name="Salamov A."/>
            <person name="McFadden G.I."/>
            <person name="Lane C.E."/>
            <person name="Keeling P.J."/>
            <person name="Gray M.W."/>
            <person name="Grigoriev I.V."/>
            <person name="Archibald J.M."/>
        </authorList>
    </citation>
    <scope>NUCLEOTIDE SEQUENCE</scope>
    <source>
        <strain evidence="5 7">CCMP2712</strain>
    </source>
</reference>
<dbReference type="SUPFAM" id="SSF57840">
    <property type="entry name" value="Ribosomal protein L36"/>
    <property type="match status" value="1"/>
</dbReference>
<sequence>MCEHCKAVRRRGKVYIVCSANKKHKQRQRFHTLAPSALSHEEADISLSSMAPGSASAMLSDPSPLSTSLSMHWLSQAVNMWGSNISRAEVTGVSETSGNVLLRKDVQSLIYLPSSKH</sequence>
<dbReference type="PANTHER" id="PTHR18804:SF16">
    <property type="entry name" value="RIBOSOMAL PROTEIN"/>
    <property type="match status" value="1"/>
</dbReference>
<evidence type="ECO:0000313" key="7">
    <source>
        <dbReference type="Proteomes" id="UP000011087"/>
    </source>
</evidence>
<dbReference type="EnsemblProtists" id="EKX50236">
    <property type="protein sequence ID" value="EKX50236"/>
    <property type="gene ID" value="GUITHDRAFT_151258"/>
</dbReference>
<dbReference type="PANTHER" id="PTHR18804">
    <property type="entry name" value="RIBOSOMAL PROTEIN"/>
    <property type="match status" value="1"/>
</dbReference>
<dbReference type="PaxDb" id="55529-EKX50236"/>
<evidence type="ECO:0000313" key="5">
    <source>
        <dbReference type="EMBL" id="EKX50236.1"/>
    </source>
</evidence>
<dbReference type="STRING" id="905079.L1JNS8"/>
<dbReference type="Pfam" id="PF00444">
    <property type="entry name" value="Ribosomal_L36"/>
    <property type="match status" value="1"/>
</dbReference>
<proteinExistence type="inferred from homology"/>
<keyword evidence="2 4" id="KW-0689">Ribosomal protein</keyword>
<dbReference type="NCBIfam" id="TIGR01022">
    <property type="entry name" value="rpmJ_bact"/>
    <property type="match status" value="1"/>
</dbReference>
<name>L1JNS8_GUITC</name>
<dbReference type="InterPro" id="IPR035977">
    <property type="entry name" value="Ribosomal_bL36_sp"/>
</dbReference>
<gene>
    <name evidence="5" type="ORF">GUITHDRAFT_151258</name>
</gene>
<dbReference type="KEGG" id="gtt:GUITHDRAFT_151258"/>
<organism evidence="5">
    <name type="scientific">Guillardia theta (strain CCMP2712)</name>
    <name type="common">Cryptophyte</name>
    <dbReference type="NCBI Taxonomy" id="905079"/>
    <lineage>
        <taxon>Eukaryota</taxon>
        <taxon>Cryptophyceae</taxon>
        <taxon>Pyrenomonadales</taxon>
        <taxon>Geminigeraceae</taxon>
        <taxon>Guillardia</taxon>
    </lineage>
</organism>
<reference evidence="7" key="2">
    <citation type="submission" date="2012-11" db="EMBL/GenBank/DDBJ databases">
        <authorList>
            <person name="Kuo A."/>
            <person name="Curtis B.A."/>
            <person name="Tanifuji G."/>
            <person name="Burki F."/>
            <person name="Gruber A."/>
            <person name="Irimia M."/>
            <person name="Maruyama S."/>
            <person name="Arias M.C."/>
            <person name="Ball S.G."/>
            <person name="Gile G.H."/>
            <person name="Hirakawa Y."/>
            <person name="Hopkins J.F."/>
            <person name="Rensing S.A."/>
            <person name="Schmutz J."/>
            <person name="Symeonidi A."/>
            <person name="Elias M."/>
            <person name="Eveleigh R.J."/>
            <person name="Herman E.K."/>
            <person name="Klute M.J."/>
            <person name="Nakayama T."/>
            <person name="Obornik M."/>
            <person name="Reyes-Prieto A."/>
            <person name="Armbrust E.V."/>
            <person name="Aves S.J."/>
            <person name="Beiko R.G."/>
            <person name="Coutinho P."/>
            <person name="Dacks J.B."/>
            <person name="Durnford D.G."/>
            <person name="Fast N.M."/>
            <person name="Green B.R."/>
            <person name="Grisdale C."/>
            <person name="Hempe F."/>
            <person name="Henrissat B."/>
            <person name="Hoppner M.P."/>
            <person name="Ishida K.-I."/>
            <person name="Kim E."/>
            <person name="Koreny L."/>
            <person name="Kroth P.G."/>
            <person name="Liu Y."/>
            <person name="Malik S.-B."/>
            <person name="Maier U.G."/>
            <person name="McRose D."/>
            <person name="Mock T."/>
            <person name="Neilson J.A."/>
            <person name="Onodera N.T."/>
            <person name="Poole A.M."/>
            <person name="Pritham E.J."/>
            <person name="Richards T.A."/>
            <person name="Rocap G."/>
            <person name="Roy S.W."/>
            <person name="Sarai C."/>
            <person name="Schaack S."/>
            <person name="Shirato S."/>
            <person name="Slamovits C.H."/>
            <person name="Spencer D.F."/>
            <person name="Suzuki S."/>
            <person name="Worden A.Z."/>
            <person name="Zauner S."/>
            <person name="Barry K."/>
            <person name="Bell C."/>
            <person name="Bharti A.K."/>
            <person name="Crow J.A."/>
            <person name="Grimwood J."/>
            <person name="Kramer R."/>
            <person name="Lindquist E."/>
            <person name="Lucas S."/>
            <person name="Salamov A."/>
            <person name="McFadden G.I."/>
            <person name="Lane C.E."/>
            <person name="Keeling P.J."/>
            <person name="Gray M.W."/>
            <person name="Grigoriev I.V."/>
            <person name="Archibald J.M."/>
        </authorList>
    </citation>
    <scope>NUCLEOTIDE SEQUENCE</scope>
    <source>
        <strain evidence="7">CCMP2712</strain>
    </source>
</reference>
<accession>L1JNS8</accession>
<dbReference type="GO" id="GO:0003735">
    <property type="term" value="F:structural constituent of ribosome"/>
    <property type="evidence" value="ECO:0007669"/>
    <property type="project" value="InterPro"/>
</dbReference>
<dbReference type="RefSeq" id="XP_005837216.1">
    <property type="nucleotide sequence ID" value="XM_005837159.1"/>
</dbReference>
<evidence type="ECO:0000256" key="1">
    <source>
        <dbReference type="ARBA" id="ARBA00007645"/>
    </source>
</evidence>
<evidence type="ECO:0000313" key="6">
    <source>
        <dbReference type="EnsemblProtists" id="EKX50236"/>
    </source>
</evidence>
<evidence type="ECO:0000256" key="4">
    <source>
        <dbReference type="RuleBase" id="RU000570"/>
    </source>
</evidence>
<dbReference type="Proteomes" id="UP000011087">
    <property type="component" value="Unassembled WGS sequence"/>
</dbReference>
<dbReference type="PROSITE" id="PS00828">
    <property type="entry name" value="RIBOSOMAL_L36"/>
    <property type="match status" value="1"/>
</dbReference>
<dbReference type="InterPro" id="IPR052010">
    <property type="entry name" value="Ribosomal_LSU_bL36"/>
</dbReference>
<comment type="similarity">
    <text evidence="1 4">Belongs to the bacterial ribosomal protein bL36 family.</text>
</comment>
<keyword evidence="7" id="KW-1185">Reference proteome</keyword>